<dbReference type="Proteomes" id="UP001597212">
    <property type="component" value="Unassembled WGS sequence"/>
</dbReference>
<dbReference type="Pfam" id="PF13800">
    <property type="entry name" value="Sigma_reg_N"/>
    <property type="match status" value="1"/>
</dbReference>
<comment type="caution">
    <text evidence="3">The sequence shown here is derived from an EMBL/GenBank/DDBJ whole genome shotgun (WGS) entry which is preliminary data.</text>
</comment>
<dbReference type="RefSeq" id="WP_164506167.1">
    <property type="nucleotide sequence ID" value="NZ_JBHTOK010000076.1"/>
</dbReference>
<feature type="domain" description="Sigma factor regulator N-terminal" evidence="2">
    <location>
        <begin position="4"/>
        <end position="92"/>
    </location>
</feature>
<gene>
    <name evidence="3" type="ORF">ACFQ5K_11020</name>
</gene>
<dbReference type="EMBL" id="JBHTOK010000076">
    <property type="protein sequence ID" value="MFD1441907.1"/>
    <property type="molecule type" value="Genomic_DNA"/>
</dbReference>
<keyword evidence="4" id="KW-1185">Reference proteome</keyword>
<evidence type="ECO:0000313" key="3">
    <source>
        <dbReference type="EMBL" id="MFD1441907.1"/>
    </source>
</evidence>
<evidence type="ECO:0000259" key="2">
    <source>
        <dbReference type="Pfam" id="PF13800"/>
    </source>
</evidence>
<name>A0ABW4CWX4_9LACO</name>
<evidence type="ECO:0000313" key="4">
    <source>
        <dbReference type="Proteomes" id="UP001597212"/>
    </source>
</evidence>
<dbReference type="Pfam" id="PF13791">
    <property type="entry name" value="Sigma_reg_C"/>
    <property type="match status" value="1"/>
</dbReference>
<reference evidence="4" key="1">
    <citation type="journal article" date="2019" name="Int. J. Syst. Evol. Microbiol.">
        <title>The Global Catalogue of Microorganisms (GCM) 10K type strain sequencing project: providing services to taxonomists for standard genome sequencing and annotation.</title>
        <authorList>
            <consortium name="The Broad Institute Genomics Platform"/>
            <consortium name="The Broad Institute Genome Sequencing Center for Infectious Disease"/>
            <person name="Wu L."/>
            <person name="Ma J."/>
        </authorList>
    </citation>
    <scope>NUCLEOTIDE SEQUENCE [LARGE SCALE GENOMIC DNA]</scope>
    <source>
        <strain evidence="4">CCM 8912</strain>
    </source>
</reference>
<protein>
    <submittedName>
        <fullName evidence="3">Sigma factor regulator N-terminal domain-containing protein</fullName>
    </submittedName>
</protein>
<feature type="domain" description="Sigma factor regulator C-terminal" evidence="1">
    <location>
        <begin position="156"/>
        <end position="290"/>
    </location>
</feature>
<proteinExistence type="predicted"/>
<organism evidence="3 4">
    <name type="scientific">Lacticaseibacillus hegangensis</name>
    <dbReference type="NCBI Taxonomy" id="2486010"/>
    <lineage>
        <taxon>Bacteria</taxon>
        <taxon>Bacillati</taxon>
        <taxon>Bacillota</taxon>
        <taxon>Bacilli</taxon>
        <taxon>Lactobacillales</taxon>
        <taxon>Lactobacillaceae</taxon>
        <taxon>Lacticaseibacillus</taxon>
    </lineage>
</organism>
<evidence type="ECO:0000259" key="1">
    <source>
        <dbReference type="Pfam" id="PF13791"/>
    </source>
</evidence>
<accession>A0ABW4CWX4</accession>
<sequence length="302" mass="33621">MLDKALQRAKWKQRLMMAGIAAIVVVILVPLSYGVLNKLAARQSGALFDQLNAYHTVAEPNVEISSEMLTNDTSFGGNVVTKTYKDIDGYKVPWGTYTSHYTNLRWQLDDNLYAQTIERRDKRFGLQQFQPGSTQKIARFYTGTKDLPNEAKTLAELPDHVGEIAVTFNRGYTYAELKRLLPKNLELRWGYLFNDTAHVSISGDVAQPRIAESPIGMAVADGQTPQSQAKYWRKALSQYWTGAKHNQAYENATKTPPAQLKFKGVILTGTTENLAKVATAQYVAGTSVGVTVPRAPYITPEK</sequence>
<dbReference type="InterPro" id="IPR029101">
    <property type="entry name" value="Sigma_reg_N"/>
</dbReference>
<dbReference type="InterPro" id="IPR025672">
    <property type="entry name" value="Sigma_reg_C_dom"/>
</dbReference>